<dbReference type="EMBL" id="JAPTNE010000042">
    <property type="protein sequence ID" value="MCZ0809754.1"/>
    <property type="molecule type" value="Genomic_DNA"/>
</dbReference>
<reference evidence="2" key="1">
    <citation type="submission" date="2022-09" db="EMBL/GenBank/DDBJ databases">
        <title>Genome analysis and characterization of larvicidal activity of Brevibacillus strains.</title>
        <authorList>
            <person name="Patrusheva E.V."/>
            <person name="Izotova A.O."/>
            <person name="Toshchakov S.V."/>
            <person name="Sineoky S.P."/>
        </authorList>
    </citation>
    <scope>NUCLEOTIDE SEQUENCE</scope>
    <source>
        <strain evidence="2">VKPM_B-13247</strain>
    </source>
</reference>
<dbReference type="AlphaFoldDB" id="A0AAP3DJR0"/>
<evidence type="ECO:0000313" key="2">
    <source>
        <dbReference type="EMBL" id="MCZ0809754.1"/>
    </source>
</evidence>
<proteinExistence type="predicted"/>
<organism evidence="2 3">
    <name type="scientific">Brevibacillus laterosporus</name>
    <name type="common">Bacillus laterosporus</name>
    <dbReference type="NCBI Taxonomy" id="1465"/>
    <lineage>
        <taxon>Bacteria</taxon>
        <taxon>Bacillati</taxon>
        <taxon>Bacillota</taxon>
        <taxon>Bacilli</taxon>
        <taxon>Bacillales</taxon>
        <taxon>Paenibacillaceae</taxon>
        <taxon>Brevibacillus</taxon>
    </lineage>
</organism>
<dbReference type="Proteomes" id="UP001077662">
    <property type="component" value="Unassembled WGS sequence"/>
</dbReference>
<feature type="transmembrane region" description="Helical" evidence="1">
    <location>
        <begin position="6"/>
        <end position="25"/>
    </location>
</feature>
<evidence type="ECO:0000313" key="3">
    <source>
        <dbReference type="Proteomes" id="UP001077662"/>
    </source>
</evidence>
<sequence length="30" mass="3379">MSVFETLMIMFAFGTFVISLIGLIVKLTKK</sequence>
<keyword evidence="1" id="KW-0812">Transmembrane</keyword>
<keyword evidence="1" id="KW-0472">Membrane</keyword>
<protein>
    <submittedName>
        <fullName evidence="2">Holin-like toxin</fullName>
    </submittedName>
</protein>
<keyword evidence="1" id="KW-1133">Transmembrane helix</keyword>
<dbReference type="Pfam" id="PF16935">
    <property type="entry name" value="Hol_Tox"/>
    <property type="match status" value="1"/>
</dbReference>
<comment type="caution">
    <text evidence="2">The sequence shown here is derived from an EMBL/GenBank/DDBJ whole genome shotgun (WGS) entry which is preliminary data.</text>
</comment>
<accession>A0AAP3DJR0</accession>
<evidence type="ECO:0000256" key="1">
    <source>
        <dbReference type="SAM" id="Phobius"/>
    </source>
</evidence>
<name>A0AAP3DJR0_BRELA</name>
<dbReference type="InterPro" id="IPR031616">
    <property type="entry name" value="BsrE-like"/>
</dbReference>
<gene>
    <name evidence="2" type="ORF">O0554_23100</name>
</gene>
<dbReference type="RefSeq" id="WP_258434702.1">
    <property type="nucleotide sequence ID" value="NZ_JANSGW010000042.1"/>
</dbReference>